<dbReference type="Gramene" id="ONK81197">
    <property type="protein sequence ID" value="ONK81197"/>
    <property type="gene ID" value="A4U43_C01F26360"/>
</dbReference>
<evidence type="ECO:0000313" key="2">
    <source>
        <dbReference type="Proteomes" id="UP000243459"/>
    </source>
</evidence>
<accession>A0A5P1FUU8</accession>
<keyword evidence="2" id="KW-1185">Reference proteome</keyword>
<organism evidence="1 2">
    <name type="scientific">Asparagus officinalis</name>
    <name type="common">Garden asparagus</name>
    <dbReference type="NCBI Taxonomy" id="4686"/>
    <lineage>
        <taxon>Eukaryota</taxon>
        <taxon>Viridiplantae</taxon>
        <taxon>Streptophyta</taxon>
        <taxon>Embryophyta</taxon>
        <taxon>Tracheophyta</taxon>
        <taxon>Spermatophyta</taxon>
        <taxon>Magnoliopsida</taxon>
        <taxon>Liliopsida</taxon>
        <taxon>Asparagales</taxon>
        <taxon>Asparagaceae</taxon>
        <taxon>Asparagoideae</taxon>
        <taxon>Asparagus</taxon>
    </lineage>
</organism>
<evidence type="ECO:0000313" key="1">
    <source>
        <dbReference type="EMBL" id="ONK81197.1"/>
    </source>
</evidence>
<sequence length="118" mass="12701">MARREVVEQRRTWNLAVGLSTGGNWWGGLEKQSSVGSEWRRLAGVLLRAEGIASSSCGQRQASVEAGRQRGGGGVSQAIRRFKRVSKVATVVGCSGGRWKLAGDLEIYERARAEVGSV</sequence>
<dbReference type="AlphaFoldDB" id="A0A5P1FUU8"/>
<reference evidence="2" key="1">
    <citation type="journal article" date="2017" name="Nat. Commun.">
        <title>The asparagus genome sheds light on the origin and evolution of a young Y chromosome.</title>
        <authorList>
            <person name="Harkess A."/>
            <person name="Zhou J."/>
            <person name="Xu C."/>
            <person name="Bowers J.E."/>
            <person name="Van der Hulst R."/>
            <person name="Ayyampalayam S."/>
            <person name="Mercati F."/>
            <person name="Riccardi P."/>
            <person name="McKain M.R."/>
            <person name="Kakrana A."/>
            <person name="Tang H."/>
            <person name="Ray J."/>
            <person name="Groenendijk J."/>
            <person name="Arikit S."/>
            <person name="Mathioni S.M."/>
            <person name="Nakano M."/>
            <person name="Shan H."/>
            <person name="Telgmann-Rauber A."/>
            <person name="Kanno A."/>
            <person name="Yue Z."/>
            <person name="Chen H."/>
            <person name="Li W."/>
            <person name="Chen Y."/>
            <person name="Xu X."/>
            <person name="Zhang Y."/>
            <person name="Luo S."/>
            <person name="Chen H."/>
            <person name="Gao J."/>
            <person name="Mao Z."/>
            <person name="Pires J.C."/>
            <person name="Luo M."/>
            <person name="Kudrna D."/>
            <person name="Wing R.A."/>
            <person name="Meyers B.C."/>
            <person name="Yi K."/>
            <person name="Kong H."/>
            <person name="Lavrijsen P."/>
            <person name="Sunseri F."/>
            <person name="Falavigna A."/>
            <person name="Ye Y."/>
            <person name="Leebens-Mack J.H."/>
            <person name="Chen G."/>
        </authorList>
    </citation>
    <scope>NUCLEOTIDE SEQUENCE [LARGE SCALE GENOMIC DNA]</scope>
    <source>
        <strain evidence="2">cv. DH0086</strain>
    </source>
</reference>
<name>A0A5P1FUU8_ASPOF</name>
<dbReference type="Proteomes" id="UP000243459">
    <property type="component" value="Chromosome 1"/>
</dbReference>
<dbReference type="EMBL" id="CM007381">
    <property type="protein sequence ID" value="ONK81197.1"/>
    <property type="molecule type" value="Genomic_DNA"/>
</dbReference>
<gene>
    <name evidence="1" type="ORF">A4U43_C01F26360</name>
</gene>
<protein>
    <submittedName>
        <fullName evidence="1">Uncharacterized protein</fullName>
    </submittedName>
</protein>
<proteinExistence type="predicted"/>